<sequence>MVNAIIFLHLYVGQTHNFLLFRAHLDEEMPSIDMIIQIAVGSIAPNTVGAVVLNLSDKECDAVPVSQASRPVYILLEHRTNTASGISIPHNPYPPSRAGFCFLSCGECESSSELLAFD</sequence>
<keyword evidence="2" id="KW-1185">Reference proteome</keyword>
<gene>
    <name evidence="1" type="ORF">PDIGIT_LOCUS11107</name>
</gene>
<dbReference type="Proteomes" id="UP001152607">
    <property type="component" value="Unassembled WGS sequence"/>
</dbReference>
<evidence type="ECO:0000313" key="2">
    <source>
        <dbReference type="Proteomes" id="UP001152607"/>
    </source>
</evidence>
<reference evidence="1" key="1">
    <citation type="submission" date="2023-01" db="EMBL/GenBank/DDBJ databases">
        <authorList>
            <person name="Van Ghelder C."/>
            <person name="Rancurel C."/>
        </authorList>
    </citation>
    <scope>NUCLEOTIDE SEQUENCE</scope>
    <source>
        <strain evidence="1">CNCM I-4278</strain>
    </source>
</reference>
<dbReference type="EMBL" id="CAOQHR010000008">
    <property type="protein sequence ID" value="CAI6337987.1"/>
    <property type="molecule type" value="Genomic_DNA"/>
</dbReference>
<evidence type="ECO:0000313" key="1">
    <source>
        <dbReference type="EMBL" id="CAI6337987.1"/>
    </source>
</evidence>
<name>A0A9W4XXK6_9PLEO</name>
<accession>A0A9W4XXK6</accession>
<proteinExistence type="predicted"/>
<protein>
    <submittedName>
        <fullName evidence="1">Uncharacterized protein</fullName>
    </submittedName>
</protein>
<comment type="caution">
    <text evidence="1">The sequence shown here is derived from an EMBL/GenBank/DDBJ whole genome shotgun (WGS) entry which is preliminary data.</text>
</comment>
<organism evidence="1 2">
    <name type="scientific">Periconia digitata</name>
    <dbReference type="NCBI Taxonomy" id="1303443"/>
    <lineage>
        <taxon>Eukaryota</taxon>
        <taxon>Fungi</taxon>
        <taxon>Dikarya</taxon>
        <taxon>Ascomycota</taxon>
        <taxon>Pezizomycotina</taxon>
        <taxon>Dothideomycetes</taxon>
        <taxon>Pleosporomycetidae</taxon>
        <taxon>Pleosporales</taxon>
        <taxon>Massarineae</taxon>
        <taxon>Periconiaceae</taxon>
        <taxon>Periconia</taxon>
    </lineage>
</organism>
<dbReference type="AlphaFoldDB" id="A0A9W4XXK6"/>